<dbReference type="Proteomes" id="UP000471152">
    <property type="component" value="Unassembled WGS sequence"/>
</dbReference>
<evidence type="ECO:0000313" key="4">
    <source>
        <dbReference type="Proteomes" id="UP000471152"/>
    </source>
</evidence>
<gene>
    <name evidence="2" type="ORF">G3R41_13805</name>
    <name evidence="1" type="ORF">GCU67_13155</name>
</gene>
<evidence type="ECO:0000313" key="3">
    <source>
        <dbReference type="Proteomes" id="UP000468828"/>
    </source>
</evidence>
<dbReference type="AlphaFoldDB" id="A0A6P0ETW2"/>
<dbReference type="Proteomes" id="UP000468828">
    <property type="component" value="Unassembled WGS sequence"/>
</dbReference>
<accession>A0A6P0ETW2</accession>
<evidence type="ECO:0000313" key="2">
    <source>
        <dbReference type="EMBL" id="NEN52000.1"/>
    </source>
</evidence>
<sequence length="103" mass="10927">MAQLLSGAALLAGVLTLATTRKPTLALSVFLDLLTAAGLLRLVGDPSWQSIATAAVIVALRHLIGFGLRIGARNWTTSTQDAGRSGPRPGMVVDRLLRPAWRR</sequence>
<proteinExistence type="predicted"/>
<name>A0A6P0ETW2_9ACTN</name>
<evidence type="ECO:0000313" key="1">
    <source>
        <dbReference type="EMBL" id="NEK95112.1"/>
    </source>
</evidence>
<protein>
    <submittedName>
        <fullName evidence="1">DUF1622 domain-containing protein</fullName>
    </submittedName>
</protein>
<reference evidence="2 4" key="2">
    <citation type="submission" date="2020-02" db="EMBL/GenBank/DDBJ databases">
        <title>The WGS of Modestobacter muralis DSM 100205.</title>
        <authorList>
            <person name="Jiang Z."/>
        </authorList>
    </citation>
    <scope>NUCLEOTIDE SEQUENCE [LARGE SCALE GENOMIC DNA]</scope>
    <source>
        <strain evidence="2 4">DSM 100205</strain>
    </source>
</reference>
<reference evidence="1 3" key="1">
    <citation type="submission" date="2020-01" db="EMBL/GenBank/DDBJ databases">
        <title>the WGS Modestobacter muralis CPCC 204518.</title>
        <authorList>
            <person name="Jiang Z."/>
        </authorList>
    </citation>
    <scope>NUCLEOTIDE SEQUENCE [LARGE SCALE GENOMIC DNA]</scope>
    <source>
        <strain evidence="1 3">DSM 100205</strain>
    </source>
</reference>
<dbReference type="EMBL" id="JAAGWH010000036">
    <property type="protein sequence ID" value="NEK95112.1"/>
    <property type="molecule type" value="Genomic_DNA"/>
</dbReference>
<comment type="caution">
    <text evidence="1">The sequence shown here is derived from an EMBL/GenBank/DDBJ whole genome shotgun (WGS) entry which is preliminary data.</text>
</comment>
<dbReference type="EMBL" id="JAAGWB010000038">
    <property type="protein sequence ID" value="NEN52000.1"/>
    <property type="molecule type" value="Genomic_DNA"/>
</dbReference>
<organism evidence="1 3">
    <name type="scientific">Modestobacter muralis</name>
    <dbReference type="NCBI Taxonomy" id="1608614"/>
    <lineage>
        <taxon>Bacteria</taxon>
        <taxon>Bacillati</taxon>
        <taxon>Actinomycetota</taxon>
        <taxon>Actinomycetes</taxon>
        <taxon>Geodermatophilales</taxon>
        <taxon>Geodermatophilaceae</taxon>
        <taxon>Modestobacter</taxon>
    </lineage>
</organism>
<keyword evidence="3" id="KW-1185">Reference proteome</keyword>